<comment type="caution">
    <text evidence="2">The sequence shown here is derived from an EMBL/GenBank/DDBJ whole genome shotgun (WGS) entry which is preliminary data.</text>
</comment>
<protein>
    <submittedName>
        <fullName evidence="2">Uncharacterized protein</fullName>
    </submittedName>
</protein>
<gene>
    <name evidence="2" type="ORF">P691DRAFT_766406</name>
</gene>
<feature type="region of interest" description="Disordered" evidence="1">
    <location>
        <begin position="153"/>
        <end position="174"/>
    </location>
</feature>
<dbReference type="AlphaFoldDB" id="A0A9P5WYR3"/>
<organism evidence="2 3">
    <name type="scientific">Macrolepiota fuliginosa MF-IS2</name>
    <dbReference type="NCBI Taxonomy" id="1400762"/>
    <lineage>
        <taxon>Eukaryota</taxon>
        <taxon>Fungi</taxon>
        <taxon>Dikarya</taxon>
        <taxon>Basidiomycota</taxon>
        <taxon>Agaricomycotina</taxon>
        <taxon>Agaricomycetes</taxon>
        <taxon>Agaricomycetidae</taxon>
        <taxon>Agaricales</taxon>
        <taxon>Agaricineae</taxon>
        <taxon>Agaricaceae</taxon>
        <taxon>Macrolepiota</taxon>
    </lineage>
</organism>
<name>A0A9P5WYR3_9AGAR</name>
<dbReference type="OrthoDB" id="2997340at2759"/>
<evidence type="ECO:0000313" key="2">
    <source>
        <dbReference type="EMBL" id="KAF9441343.1"/>
    </source>
</evidence>
<keyword evidence="3" id="KW-1185">Reference proteome</keyword>
<dbReference type="EMBL" id="MU151948">
    <property type="protein sequence ID" value="KAF9441343.1"/>
    <property type="molecule type" value="Genomic_DNA"/>
</dbReference>
<evidence type="ECO:0000313" key="3">
    <source>
        <dbReference type="Proteomes" id="UP000807342"/>
    </source>
</evidence>
<accession>A0A9P5WYR3</accession>
<feature type="compositionally biased region" description="Pro residues" evidence="1">
    <location>
        <begin position="160"/>
        <end position="174"/>
    </location>
</feature>
<reference evidence="2" key="1">
    <citation type="submission" date="2020-11" db="EMBL/GenBank/DDBJ databases">
        <authorList>
            <consortium name="DOE Joint Genome Institute"/>
            <person name="Ahrendt S."/>
            <person name="Riley R."/>
            <person name="Andreopoulos W."/>
            <person name="Labutti K."/>
            <person name="Pangilinan J."/>
            <person name="Ruiz-Duenas F.J."/>
            <person name="Barrasa J.M."/>
            <person name="Sanchez-Garcia M."/>
            <person name="Camarero S."/>
            <person name="Miyauchi S."/>
            <person name="Serrano A."/>
            <person name="Linde D."/>
            <person name="Babiker R."/>
            <person name="Drula E."/>
            <person name="Ayuso-Fernandez I."/>
            <person name="Pacheco R."/>
            <person name="Padilla G."/>
            <person name="Ferreira P."/>
            <person name="Barriuso J."/>
            <person name="Kellner H."/>
            <person name="Castanera R."/>
            <person name="Alfaro M."/>
            <person name="Ramirez L."/>
            <person name="Pisabarro A.G."/>
            <person name="Kuo A."/>
            <person name="Tritt A."/>
            <person name="Lipzen A."/>
            <person name="He G."/>
            <person name="Yan M."/>
            <person name="Ng V."/>
            <person name="Cullen D."/>
            <person name="Martin F."/>
            <person name="Rosso M.-N."/>
            <person name="Henrissat B."/>
            <person name="Hibbett D."/>
            <person name="Martinez A.T."/>
            <person name="Grigoriev I.V."/>
        </authorList>
    </citation>
    <scope>NUCLEOTIDE SEQUENCE</scope>
    <source>
        <strain evidence="2">MF-IS2</strain>
    </source>
</reference>
<evidence type="ECO:0000256" key="1">
    <source>
        <dbReference type="SAM" id="MobiDB-lite"/>
    </source>
</evidence>
<sequence>MSSEGSSILASRITTDIRSPCTGFTAIDCVGCNNGINCLIKGTKVHTSTPQCQQCWKWGHPSDYAGAQPPTAPSAQVPIIGTCIIPWQVVAKATPRHPPPIPPTPANVACPHVGSCVNCSAKHTADVRCCPYWCHHFNWDWIKSCATQDALAKKKASQPVPTPSGPPPPQPATS</sequence>
<dbReference type="Proteomes" id="UP000807342">
    <property type="component" value="Unassembled WGS sequence"/>
</dbReference>
<proteinExistence type="predicted"/>